<evidence type="ECO:0000256" key="2">
    <source>
        <dbReference type="ARBA" id="ARBA00022679"/>
    </source>
</evidence>
<proteinExistence type="inferred from homology"/>
<dbReference type="Proteomes" id="UP000295703">
    <property type="component" value="Unassembled WGS sequence"/>
</dbReference>
<keyword evidence="5" id="KW-1185">Reference proteome</keyword>
<dbReference type="PANTHER" id="PTHR32266:SF12">
    <property type="entry name" value="NICOTIANAMINE SYNTHASE 3"/>
    <property type="match status" value="1"/>
</dbReference>
<dbReference type="AlphaFoldDB" id="A0A4R8Q7Y5"/>
<dbReference type="InterPro" id="IPR004298">
    <property type="entry name" value="Nicotian_synth"/>
</dbReference>
<gene>
    <name evidence="4" type="primary">CHLN</name>
    <name evidence="4" type="ORF">CTRI78_v011691</name>
</gene>
<dbReference type="Pfam" id="PF03059">
    <property type="entry name" value="NAS"/>
    <property type="match status" value="1"/>
</dbReference>
<dbReference type="EMBL" id="RYZW01000469">
    <property type="protein sequence ID" value="TDZ33340.1"/>
    <property type="molecule type" value="Genomic_DNA"/>
</dbReference>
<comment type="caution">
    <text evidence="4">The sequence shown here is derived from an EMBL/GenBank/DDBJ whole genome shotgun (WGS) entry which is preliminary data.</text>
</comment>
<dbReference type="Gene3D" id="3.40.50.150">
    <property type="entry name" value="Vaccinia Virus protein VP39"/>
    <property type="match status" value="1"/>
</dbReference>
<accession>A0A4R8Q7Y5</accession>
<evidence type="ECO:0000313" key="5">
    <source>
        <dbReference type="Proteomes" id="UP000295703"/>
    </source>
</evidence>
<dbReference type="PANTHER" id="PTHR32266">
    <property type="entry name" value="NICOTIANAMINE SYNTHASE 3"/>
    <property type="match status" value="1"/>
</dbReference>
<dbReference type="PROSITE" id="PS51142">
    <property type="entry name" value="NAS"/>
    <property type="match status" value="1"/>
</dbReference>
<organism evidence="4 5">
    <name type="scientific">Colletotrichum trifolii</name>
    <dbReference type="NCBI Taxonomy" id="5466"/>
    <lineage>
        <taxon>Eukaryota</taxon>
        <taxon>Fungi</taxon>
        <taxon>Dikarya</taxon>
        <taxon>Ascomycota</taxon>
        <taxon>Pezizomycotina</taxon>
        <taxon>Sordariomycetes</taxon>
        <taxon>Hypocreomycetidae</taxon>
        <taxon>Glomerellales</taxon>
        <taxon>Glomerellaceae</taxon>
        <taxon>Colletotrichum</taxon>
        <taxon>Colletotrichum orbiculare species complex</taxon>
    </lineage>
</organism>
<reference evidence="4 5" key="1">
    <citation type="submission" date="2018-12" db="EMBL/GenBank/DDBJ databases">
        <title>Genome sequence and assembly of Colletotrichum trifolii.</title>
        <authorList>
            <person name="Gan P."/>
            <person name="Shirasu K."/>
        </authorList>
    </citation>
    <scope>NUCLEOTIDE SEQUENCE [LARGE SCALE GENOMIC DNA]</scope>
    <source>
        <strain evidence="4 5">543-2</strain>
    </source>
</reference>
<dbReference type="GO" id="GO:0030418">
    <property type="term" value="P:nicotianamine biosynthetic process"/>
    <property type="evidence" value="ECO:0007669"/>
    <property type="project" value="InterPro"/>
</dbReference>
<evidence type="ECO:0000256" key="3">
    <source>
        <dbReference type="ARBA" id="ARBA00022691"/>
    </source>
</evidence>
<dbReference type="CDD" id="cd02440">
    <property type="entry name" value="AdoMet_MTases"/>
    <property type="match status" value="1"/>
</dbReference>
<sequence length="340" mass="37550">MAVETYAAGRQAPHAYPDADHTAAVIEKPLTGDWSGVQRVSSKLPYHDDSVERTVLGIVELFKRMKGLESLYPDPVNGAIFNQLFDLVTTTKTTKAQEEKASPLDLSSARVMTDARVTAIIPELRQIWGDGEYLLELEFARKVISGGSKAECRQMFESFPYLDQYYQLARMEANTLDTAVGETQLSRPRKIAFLGSGPTPFTALCMRPRLGDDVEIINVDRSEEAIQHGTLVARCLGDDMRFVKADVASVPDDLRDCDVVHFAALIGGDEEQKLDLLLAVARAMKKGALIMLRSTDSLRQCLYPKIDTDNSDVLDVLTPVVATRYFGKSTSLTSIVLIVD</sequence>
<evidence type="ECO:0000313" key="4">
    <source>
        <dbReference type="EMBL" id="TDZ33340.1"/>
    </source>
</evidence>
<dbReference type="STRING" id="5466.A0A4R8Q7Y5"/>
<keyword evidence="2" id="KW-0808">Transferase</keyword>
<comment type="similarity">
    <text evidence="1">Belongs to the nicotianamine synthase (NAS)-like family.</text>
</comment>
<keyword evidence="3" id="KW-0949">S-adenosyl-L-methionine</keyword>
<name>A0A4R8Q7Y5_COLTR</name>
<dbReference type="GO" id="GO:0030410">
    <property type="term" value="F:nicotianamine synthase activity"/>
    <property type="evidence" value="ECO:0007669"/>
    <property type="project" value="InterPro"/>
</dbReference>
<evidence type="ECO:0000256" key="1">
    <source>
        <dbReference type="ARBA" id="ARBA00007009"/>
    </source>
</evidence>
<protein>
    <submittedName>
        <fullName evidence="4">Nicotianamine synthase</fullName>
    </submittedName>
</protein>
<dbReference type="SUPFAM" id="SSF53335">
    <property type="entry name" value="S-adenosyl-L-methionine-dependent methyltransferases"/>
    <property type="match status" value="1"/>
</dbReference>
<dbReference type="InterPro" id="IPR029063">
    <property type="entry name" value="SAM-dependent_MTases_sf"/>
</dbReference>